<dbReference type="AlphaFoldDB" id="T1JMZ6"/>
<accession>T1JMZ6</accession>
<dbReference type="InterPro" id="IPR001878">
    <property type="entry name" value="Znf_CCHC"/>
</dbReference>
<keyword evidence="4" id="KW-1185">Reference proteome</keyword>
<dbReference type="HOGENOM" id="CLU_046605_0_0_1"/>
<dbReference type="EMBL" id="JH431839">
    <property type="status" value="NOT_ANNOTATED_CDS"/>
    <property type="molecule type" value="Genomic_DNA"/>
</dbReference>
<dbReference type="Proteomes" id="UP000014500">
    <property type="component" value="Unassembled WGS sequence"/>
</dbReference>
<evidence type="ECO:0000313" key="3">
    <source>
        <dbReference type="EnsemblMetazoa" id="SMAR015225-PA"/>
    </source>
</evidence>
<dbReference type="GO" id="GO:0008270">
    <property type="term" value="F:zinc ion binding"/>
    <property type="evidence" value="ECO:0007669"/>
    <property type="project" value="UniProtKB-KW"/>
</dbReference>
<dbReference type="PROSITE" id="PS50158">
    <property type="entry name" value="ZF_CCHC"/>
    <property type="match status" value="1"/>
</dbReference>
<evidence type="ECO:0000313" key="4">
    <source>
        <dbReference type="Proteomes" id="UP000014500"/>
    </source>
</evidence>
<reference evidence="3" key="2">
    <citation type="submission" date="2015-02" db="UniProtKB">
        <authorList>
            <consortium name="EnsemblMetazoa"/>
        </authorList>
    </citation>
    <scope>IDENTIFICATION</scope>
</reference>
<dbReference type="PANTHER" id="PTHR47481">
    <property type="match status" value="1"/>
</dbReference>
<dbReference type="InterPro" id="IPR036875">
    <property type="entry name" value="Znf_CCHC_sf"/>
</dbReference>
<dbReference type="eggNOG" id="ENOG502SG5X">
    <property type="taxonomic scope" value="Eukaryota"/>
</dbReference>
<evidence type="ECO:0000256" key="1">
    <source>
        <dbReference type="PROSITE-ProRule" id="PRU00047"/>
    </source>
</evidence>
<dbReference type="SMART" id="SM00343">
    <property type="entry name" value="ZnF_C2HC"/>
    <property type="match status" value="2"/>
</dbReference>
<dbReference type="Pfam" id="PF14223">
    <property type="entry name" value="Retrotran_gag_2"/>
    <property type="match status" value="1"/>
</dbReference>
<dbReference type="EnsemblMetazoa" id="SMAR015225-RA">
    <property type="protein sequence ID" value="SMAR015225-PA"/>
    <property type="gene ID" value="SMAR015225"/>
</dbReference>
<evidence type="ECO:0000259" key="2">
    <source>
        <dbReference type="PROSITE" id="PS50158"/>
    </source>
</evidence>
<dbReference type="PANTHER" id="PTHR47481:SF22">
    <property type="entry name" value="RETROTRANSPOSON GAG DOMAIN-CONTAINING PROTEIN"/>
    <property type="match status" value="1"/>
</dbReference>
<keyword evidence="1" id="KW-0862">Zinc</keyword>
<reference evidence="4" key="1">
    <citation type="submission" date="2011-05" db="EMBL/GenBank/DDBJ databases">
        <authorList>
            <person name="Richards S.R."/>
            <person name="Qu J."/>
            <person name="Jiang H."/>
            <person name="Jhangiani S.N."/>
            <person name="Agravi P."/>
            <person name="Goodspeed R."/>
            <person name="Gross S."/>
            <person name="Mandapat C."/>
            <person name="Jackson L."/>
            <person name="Mathew T."/>
            <person name="Pu L."/>
            <person name="Thornton R."/>
            <person name="Saada N."/>
            <person name="Wilczek-Boney K.B."/>
            <person name="Lee S."/>
            <person name="Kovar C."/>
            <person name="Wu Y."/>
            <person name="Scherer S.E."/>
            <person name="Worley K.C."/>
            <person name="Muzny D.M."/>
            <person name="Gibbs R."/>
        </authorList>
    </citation>
    <scope>NUCLEOTIDE SEQUENCE</scope>
    <source>
        <strain evidence="4">Brora</strain>
    </source>
</reference>
<dbReference type="STRING" id="126957.T1JMZ6"/>
<dbReference type="GO" id="GO:0003676">
    <property type="term" value="F:nucleic acid binding"/>
    <property type="evidence" value="ECO:0007669"/>
    <property type="project" value="InterPro"/>
</dbReference>
<dbReference type="SUPFAM" id="SSF57756">
    <property type="entry name" value="Retrovirus zinc finger-like domains"/>
    <property type="match status" value="1"/>
</dbReference>
<feature type="domain" description="CCHC-type" evidence="2">
    <location>
        <begin position="226"/>
        <end position="241"/>
    </location>
</feature>
<proteinExistence type="predicted"/>
<keyword evidence="1" id="KW-0863">Zinc-finger</keyword>
<dbReference type="Pfam" id="PF00098">
    <property type="entry name" value="zf-CCHC"/>
    <property type="match status" value="1"/>
</dbReference>
<sequence>MTEKDGILSFKKLNELNYVSWKRDMLACLASKGISDFIDPKHVLAVGSTPAEIRQFNNDKSKAGGMIFLEIEDKLKCLLDGITEPDKRWEKLAKTYEPKSKARIAHLLGQFHLAQMQPNESIILFLNRIRQLSRDLELAGKKIDYSDIAYRMLCTLPPQYDVIVSQIYKWSDDDMKPTKVEEALIEEYENLKSRDQRTKVTSGGDNVLSTTDKGFSKGKSNTMVVCYNCGIKGHYSKDCQKKSKKEVTCSICKTIGHYAATCKKGKSPKGATASTSSSVSFSSFDDALIIDNMSLSTEVNEWIWDTGSGTHLCHDKDLFIELTMGKPYKMNAYLGTFDVEGVVQSALII</sequence>
<dbReference type="PhylomeDB" id="T1JMZ6"/>
<organism evidence="3 4">
    <name type="scientific">Strigamia maritima</name>
    <name type="common">European centipede</name>
    <name type="synonym">Geophilus maritimus</name>
    <dbReference type="NCBI Taxonomy" id="126957"/>
    <lineage>
        <taxon>Eukaryota</taxon>
        <taxon>Metazoa</taxon>
        <taxon>Ecdysozoa</taxon>
        <taxon>Arthropoda</taxon>
        <taxon>Myriapoda</taxon>
        <taxon>Chilopoda</taxon>
        <taxon>Pleurostigmophora</taxon>
        <taxon>Geophilomorpha</taxon>
        <taxon>Linotaeniidae</taxon>
        <taxon>Strigamia</taxon>
    </lineage>
</organism>
<name>T1JMZ6_STRMM</name>
<dbReference type="OMA" id="SRIMACK"/>
<protein>
    <recommendedName>
        <fullName evidence="2">CCHC-type domain-containing protein</fullName>
    </recommendedName>
</protein>
<dbReference type="Gene3D" id="4.10.60.10">
    <property type="entry name" value="Zinc finger, CCHC-type"/>
    <property type="match status" value="1"/>
</dbReference>
<keyword evidence="1" id="KW-0479">Metal-binding</keyword>